<feature type="domain" description="Late embryogenesis abundant protein LEA-2 subgroup" evidence="3">
    <location>
        <begin position="94"/>
        <end position="191"/>
    </location>
</feature>
<dbReference type="PANTHER" id="PTHR31852">
    <property type="entry name" value="LATE EMBRYOGENESIS ABUNDANT (LEA) HYDROXYPROLINE-RICH GLYCOPROTEIN FAMILY"/>
    <property type="match status" value="1"/>
</dbReference>
<dbReference type="InterPro" id="IPR055301">
    <property type="entry name" value="Lea14-like_2"/>
</dbReference>
<sequence length="213" mass="23972">MDIESKTDNKTLMPNTNQDEDLRRKRRRKICIIIMVVVGILVALAILFIILAFTVFKAKHPVTTVNSVSLDDVKFSFDITKLRVLINATLLIDLMVDNPNRVGMKYDQSVAYLRYKDQEVGEAPVEEGEIGAKETKPMNLTMKLMADRLLFDSDVYSQARSGALPLSTYVEISGKVKVLLFNIKVKSSSTCNFNIDVMSQGLSDLTCHYKTKV</sequence>
<gene>
    <name evidence="4" type="ORF">LIER_36809</name>
</gene>
<name>A0AAV3PDS4_LITER</name>
<feature type="transmembrane region" description="Helical" evidence="2">
    <location>
        <begin position="30"/>
        <end position="56"/>
    </location>
</feature>
<dbReference type="InterPro" id="IPR004864">
    <property type="entry name" value="LEA_2"/>
</dbReference>
<reference evidence="4 5" key="1">
    <citation type="submission" date="2024-01" db="EMBL/GenBank/DDBJ databases">
        <title>The complete chloroplast genome sequence of Lithospermum erythrorhizon: insights into the phylogenetic relationship among Boraginaceae species and the maternal lineages of purple gromwells.</title>
        <authorList>
            <person name="Okada T."/>
            <person name="Watanabe K."/>
        </authorList>
    </citation>
    <scope>NUCLEOTIDE SEQUENCE [LARGE SCALE GENOMIC DNA]</scope>
</reference>
<comment type="caution">
    <text evidence="4">The sequence shown here is derived from an EMBL/GenBank/DDBJ whole genome shotgun (WGS) entry which is preliminary data.</text>
</comment>
<dbReference type="AlphaFoldDB" id="A0AAV3PDS4"/>
<protein>
    <recommendedName>
        <fullName evidence="3">Late embryogenesis abundant protein LEA-2 subgroup domain-containing protein</fullName>
    </recommendedName>
</protein>
<feature type="region of interest" description="Disordered" evidence="1">
    <location>
        <begin position="1"/>
        <end position="20"/>
    </location>
</feature>
<proteinExistence type="predicted"/>
<evidence type="ECO:0000313" key="4">
    <source>
        <dbReference type="EMBL" id="GAA0148851.1"/>
    </source>
</evidence>
<evidence type="ECO:0000256" key="2">
    <source>
        <dbReference type="SAM" id="Phobius"/>
    </source>
</evidence>
<keyword evidence="2" id="KW-0472">Membrane</keyword>
<evidence type="ECO:0000259" key="3">
    <source>
        <dbReference type="Pfam" id="PF03168"/>
    </source>
</evidence>
<evidence type="ECO:0000256" key="1">
    <source>
        <dbReference type="SAM" id="MobiDB-lite"/>
    </source>
</evidence>
<accession>A0AAV3PDS4</accession>
<evidence type="ECO:0000313" key="5">
    <source>
        <dbReference type="Proteomes" id="UP001454036"/>
    </source>
</evidence>
<dbReference type="EMBL" id="BAABME010017124">
    <property type="protein sequence ID" value="GAA0148851.1"/>
    <property type="molecule type" value="Genomic_DNA"/>
</dbReference>
<keyword evidence="5" id="KW-1185">Reference proteome</keyword>
<dbReference type="Gene3D" id="2.60.40.1820">
    <property type="match status" value="1"/>
</dbReference>
<dbReference type="Pfam" id="PF03168">
    <property type="entry name" value="LEA_2"/>
    <property type="match status" value="1"/>
</dbReference>
<keyword evidence="2" id="KW-1133">Transmembrane helix</keyword>
<keyword evidence="2" id="KW-0812">Transmembrane</keyword>
<dbReference type="SUPFAM" id="SSF117070">
    <property type="entry name" value="LEA14-like"/>
    <property type="match status" value="1"/>
</dbReference>
<organism evidence="4 5">
    <name type="scientific">Lithospermum erythrorhizon</name>
    <name type="common">Purple gromwell</name>
    <name type="synonym">Lithospermum officinale var. erythrorhizon</name>
    <dbReference type="NCBI Taxonomy" id="34254"/>
    <lineage>
        <taxon>Eukaryota</taxon>
        <taxon>Viridiplantae</taxon>
        <taxon>Streptophyta</taxon>
        <taxon>Embryophyta</taxon>
        <taxon>Tracheophyta</taxon>
        <taxon>Spermatophyta</taxon>
        <taxon>Magnoliopsida</taxon>
        <taxon>eudicotyledons</taxon>
        <taxon>Gunneridae</taxon>
        <taxon>Pentapetalae</taxon>
        <taxon>asterids</taxon>
        <taxon>lamiids</taxon>
        <taxon>Boraginales</taxon>
        <taxon>Boraginaceae</taxon>
        <taxon>Boraginoideae</taxon>
        <taxon>Lithospermeae</taxon>
        <taxon>Lithospermum</taxon>
    </lineage>
</organism>
<dbReference type="Proteomes" id="UP001454036">
    <property type="component" value="Unassembled WGS sequence"/>
</dbReference>